<feature type="transmembrane region" description="Helical" evidence="9">
    <location>
        <begin position="7"/>
        <end position="32"/>
    </location>
</feature>
<dbReference type="PRINTS" id="PR00171">
    <property type="entry name" value="SUGRTRNSPORT"/>
</dbReference>
<reference evidence="11" key="2">
    <citation type="journal article" date="2022" name="Microb. Genom.">
        <title>A chromosome-scale genome assembly of the tomato pathogen Cladosporium fulvum reveals a compartmentalized genome architecture and the presence of a dispensable chromosome.</title>
        <authorList>
            <person name="Zaccaron A.Z."/>
            <person name="Chen L.H."/>
            <person name="Samaras A."/>
            <person name="Stergiopoulos I."/>
        </authorList>
    </citation>
    <scope>NUCLEOTIDE SEQUENCE</scope>
    <source>
        <strain evidence="11">Race5_Kim</strain>
    </source>
</reference>
<feature type="transmembrane region" description="Helical" evidence="9">
    <location>
        <begin position="437"/>
        <end position="455"/>
    </location>
</feature>
<name>A0A9Q8PCR0_PASFU</name>
<dbReference type="PANTHER" id="PTHR48022">
    <property type="entry name" value="PLASTIDIC GLUCOSE TRANSPORTER 4"/>
    <property type="match status" value="1"/>
</dbReference>
<dbReference type="InterPro" id="IPR036259">
    <property type="entry name" value="MFS_trans_sf"/>
</dbReference>
<evidence type="ECO:0000256" key="4">
    <source>
        <dbReference type="ARBA" id="ARBA00022692"/>
    </source>
</evidence>
<keyword evidence="11" id="KW-0762">Sugar transport</keyword>
<dbReference type="PROSITE" id="PS50850">
    <property type="entry name" value="MFS"/>
    <property type="match status" value="1"/>
</dbReference>
<feature type="transmembrane region" description="Helical" evidence="9">
    <location>
        <begin position="147"/>
        <end position="163"/>
    </location>
</feature>
<feature type="transmembrane region" description="Helical" evidence="9">
    <location>
        <begin position="108"/>
        <end position="126"/>
    </location>
</feature>
<keyword evidence="4 9" id="KW-0812">Transmembrane</keyword>
<gene>
    <name evidence="11" type="ORF">CLAFUR5_09853</name>
</gene>
<feature type="transmembrane region" description="Helical" evidence="9">
    <location>
        <begin position="266"/>
        <end position="287"/>
    </location>
</feature>
<dbReference type="InterPro" id="IPR050360">
    <property type="entry name" value="MFS_Sugar_Transporters"/>
</dbReference>
<dbReference type="KEGG" id="ffu:CLAFUR5_09853"/>
<dbReference type="InterPro" id="IPR020846">
    <property type="entry name" value="MFS_dom"/>
</dbReference>
<reference evidence="11" key="1">
    <citation type="submission" date="2021-12" db="EMBL/GenBank/DDBJ databases">
        <authorList>
            <person name="Zaccaron A."/>
            <person name="Stergiopoulos I."/>
        </authorList>
    </citation>
    <scope>NUCLEOTIDE SEQUENCE</scope>
    <source>
        <strain evidence="11">Race5_Kim</strain>
    </source>
</reference>
<dbReference type="EMBL" id="CP090169">
    <property type="protein sequence ID" value="UJO20059.1"/>
    <property type="molecule type" value="Genomic_DNA"/>
</dbReference>
<protein>
    <submittedName>
        <fullName evidence="11">High-affinity glucose transporter</fullName>
    </submittedName>
</protein>
<keyword evidence="3 7" id="KW-0813">Transport</keyword>
<evidence type="ECO:0000313" key="11">
    <source>
        <dbReference type="EMBL" id="UJO20059.1"/>
    </source>
</evidence>
<sequence>MYRFSNIYVLAAFGTIGGALFGFDVSSMSAWLGTEQYNNYFNSPGSDLQGGITASMSGGSLIGAIAAGFLADKLGRKMALQIACCIFVVGCAIVCSSRNVGQLIAGRIVNGLAIGICSSQVCVYLAELAPSKIRGRIVGIQQWSIEWGILIMYLICYGCAQTIDGPAAFRVAWGVQGFPAIILFFALFFFPESPRWLAGRERWEEVLDILAELHGNGNKNDPVVLAEFEEVREAQRIAAEAQGVGFFELFGPRVWKRTLAGTSVQMWQQLLGGNVAMYYVVYVFQMAGLDGNVNLYSSAIQYVIFLVTTGIMLPFIDRIGRRQLLIGGAIICMCLHYSTAGVMATYGRPVSNVFGNENLKLEITGAPGKAVIALSYIFTGIYGLTWAPTGWIYCSEVFPLKYRAKGVGLSAATNWIFNFALAYFLPPAFKNITWKTYIVFGVFCTVMIFHIFFTYPETAQKTLEEIDVVFDSKIPPWRTSKVEAHALEARAQKIDEEGAGSDGFENEKEDVDRKEVA</sequence>
<dbReference type="GeneID" id="71989731"/>
<keyword evidence="5 9" id="KW-1133">Transmembrane helix</keyword>
<dbReference type="InterPro" id="IPR005829">
    <property type="entry name" value="Sugar_transporter_CS"/>
</dbReference>
<dbReference type="CDD" id="cd17356">
    <property type="entry name" value="MFS_HXT"/>
    <property type="match status" value="1"/>
</dbReference>
<dbReference type="InterPro" id="IPR005828">
    <property type="entry name" value="MFS_sugar_transport-like"/>
</dbReference>
<dbReference type="FunFam" id="1.20.1250.20:FF:000026">
    <property type="entry name" value="MFS quinate transporter QutD"/>
    <property type="match status" value="1"/>
</dbReference>
<evidence type="ECO:0000256" key="9">
    <source>
        <dbReference type="SAM" id="Phobius"/>
    </source>
</evidence>
<feature type="transmembrane region" description="Helical" evidence="9">
    <location>
        <begin position="324"/>
        <end position="346"/>
    </location>
</feature>
<dbReference type="RefSeq" id="XP_047764425.1">
    <property type="nucleotide sequence ID" value="XM_047909001.1"/>
</dbReference>
<organism evidence="11 12">
    <name type="scientific">Passalora fulva</name>
    <name type="common">Tomato leaf mold</name>
    <name type="synonym">Cladosporium fulvum</name>
    <dbReference type="NCBI Taxonomy" id="5499"/>
    <lineage>
        <taxon>Eukaryota</taxon>
        <taxon>Fungi</taxon>
        <taxon>Dikarya</taxon>
        <taxon>Ascomycota</taxon>
        <taxon>Pezizomycotina</taxon>
        <taxon>Dothideomycetes</taxon>
        <taxon>Dothideomycetidae</taxon>
        <taxon>Mycosphaerellales</taxon>
        <taxon>Mycosphaerellaceae</taxon>
        <taxon>Fulvia</taxon>
    </lineage>
</organism>
<dbReference type="PROSITE" id="PS00216">
    <property type="entry name" value="SUGAR_TRANSPORT_1"/>
    <property type="match status" value="2"/>
</dbReference>
<evidence type="ECO:0000256" key="7">
    <source>
        <dbReference type="RuleBase" id="RU003346"/>
    </source>
</evidence>
<feature type="transmembrane region" description="Helical" evidence="9">
    <location>
        <begin position="52"/>
        <end position="71"/>
    </location>
</feature>
<feature type="domain" description="Major facilitator superfamily (MFS) profile" evidence="10">
    <location>
        <begin position="10"/>
        <end position="459"/>
    </location>
</feature>
<dbReference type="InterPro" id="IPR003663">
    <property type="entry name" value="Sugar/inositol_transpt"/>
</dbReference>
<feature type="region of interest" description="Disordered" evidence="8">
    <location>
        <begin position="492"/>
        <end position="517"/>
    </location>
</feature>
<dbReference type="Proteomes" id="UP000756132">
    <property type="component" value="Chromosome 7"/>
</dbReference>
<dbReference type="OrthoDB" id="4142200at2759"/>
<evidence type="ECO:0000256" key="5">
    <source>
        <dbReference type="ARBA" id="ARBA00022989"/>
    </source>
</evidence>
<feature type="transmembrane region" description="Helical" evidence="9">
    <location>
        <begin position="78"/>
        <end position="96"/>
    </location>
</feature>
<feature type="transmembrane region" description="Helical" evidence="9">
    <location>
        <begin position="299"/>
        <end position="317"/>
    </location>
</feature>
<dbReference type="Pfam" id="PF00083">
    <property type="entry name" value="Sugar_tr"/>
    <property type="match status" value="1"/>
</dbReference>
<dbReference type="NCBIfam" id="TIGR00879">
    <property type="entry name" value="SP"/>
    <property type="match status" value="1"/>
</dbReference>
<dbReference type="PANTHER" id="PTHR48022:SF54">
    <property type="entry name" value="GLUCOSE TRANSPORTER, PUTATIVE (AFU_ORTHOLOGUE AFUA_8G00890)-RELATED"/>
    <property type="match status" value="1"/>
</dbReference>
<keyword evidence="12" id="KW-1185">Reference proteome</keyword>
<evidence type="ECO:0000256" key="8">
    <source>
        <dbReference type="SAM" id="MobiDB-lite"/>
    </source>
</evidence>
<evidence type="ECO:0000256" key="6">
    <source>
        <dbReference type="ARBA" id="ARBA00023136"/>
    </source>
</evidence>
<comment type="subcellular location">
    <subcellularLocation>
        <location evidence="1">Membrane</location>
        <topology evidence="1">Multi-pass membrane protein</topology>
    </subcellularLocation>
</comment>
<feature type="transmembrane region" description="Helical" evidence="9">
    <location>
        <begin position="370"/>
        <end position="394"/>
    </location>
</feature>
<feature type="transmembrane region" description="Helical" evidence="9">
    <location>
        <begin position="169"/>
        <end position="190"/>
    </location>
</feature>
<dbReference type="SUPFAM" id="SSF103473">
    <property type="entry name" value="MFS general substrate transporter"/>
    <property type="match status" value="1"/>
</dbReference>
<keyword evidence="6 9" id="KW-0472">Membrane</keyword>
<dbReference type="GO" id="GO:0005351">
    <property type="term" value="F:carbohydrate:proton symporter activity"/>
    <property type="evidence" value="ECO:0007669"/>
    <property type="project" value="TreeGrafter"/>
</dbReference>
<dbReference type="AlphaFoldDB" id="A0A9Q8PCR0"/>
<evidence type="ECO:0000256" key="3">
    <source>
        <dbReference type="ARBA" id="ARBA00022448"/>
    </source>
</evidence>
<accession>A0A9Q8PCR0</accession>
<evidence type="ECO:0000256" key="1">
    <source>
        <dbReference type="ARBA" id="ARBA00004141"/>
    </source>
</evidence>
<dbReference type="GO" id="GO:0016020">
    <property type="term" value="C:membrane"/>
    <property type="evidence" value="ECO:0007669"/>
    <property type="project" value="UniProtKB-SubCell"/>
</dbReference>
<comment type="similarity">
    <text evidence="2 7">Belongs to the major facilitator superfamily. Sugar transporter (TC 2.A.1.1) family.</text>
</comment>
<dbReference type="PROSITE" id="PS00217">
    <property type="entry name" value="SUGAR_TRANSPORT_2"/>
    <property type="match status" value="1"/>
</dbReference>
<proteinExistence type="inferred from homology"/>
<evidence type="ECO:0000256" key="2">
    <source>
        <dbReference type="ARBA" id="ARBA00010992"/>
    </source>
</evidence>
<evidence type="ECO:0000259" key="10">
    <source>
        <dbReference type="PROSITE" id="PS50850"/>
    </source>
</evidence>
<dbReference type="Gene3D" id="1.20.1250.20">
    <property type="entry name" value="MFS general substrate transporter like domains"/>
    <property type="match status" value="1"/>
</dbReference>
<evidence type="ECO:0000313" key="12">
    <source>
        <dbReference type="Proteomes" id="UP000756132"/>
    </source>
</evidence>
<feature type="transmembrane region" description="Helical" evidence="9">
    <location>
        <begin position="406"/>
        <end position="425"/>
    </location>
</feature>